<proteinExistence type="predicted"/>
<evidence type="ECO:0008006" key="3">
    <source>
        <dbReference type="Google" id="ProtNLM"/>
    </source>
</evidence>
<evidence type="ECO:0000313" key="1">
    <source>
        <dbReference type="EMBL" id="CUK27227.1"/>
    </source>
</evidence>
<evidence type="ECO:0000313" key="2">
    <source>
        <dbReference type="Proteomes" id="UP000051184"/>
    </source>
</evidence>
<gene>
    <name evidence="1" type="ORF">TA5114_03051</name>
</gene>
<dbReference type="STRING" id="1715691.TA5113_02931"/>
<dbReference type="AlphaFoldDB" id="A0A0P1J2Q6"/>
<accession>A0A0P1J2Q6</accession>
<reference evidence="2" key="1">
    <citation type="submission" date="2015-09" db="EMBL/GenBank/DDBJ databases">
        <authorList>
            <person name="Rodrigo-Torres Lidia"/>
            <person name="Arahal R.David."/>
        </authorList>
    </citation>
    <scope>NUCLEOTIDE SEQUENCE [LARGE SCALE GENOMIC DNA]</scope>
    <source>
        <strain evidence="2">CECT 5114</strain>
    </source>
</reference>
<keyword evidence="2" id="KW-1185">Reference proteome</keyword>
<organism evidence="1 2">
    <name type="scientific">Cognatishimia activa</name>
    <dbReference type="NCBI Taxonomy" id="1715691"/>
    <lineage>
        <taxon>Bacteria</taxon>
        <taxon>Pseudomonadati</taxon>
        <taxon>Pseudomonadota</taxon>
        <taxon>Alphaproteobacteria</taxon>
        <taxon>Rhodobacterales</taxon>
        <taxon>Paracoccaceae</taxon>
        <taxon>Cognatishimia</taxon>
    </lineage>
</organism>
<sequence>MNTKIVCATDDALPDGAMAGVRVSATDAARALLNEIRADHGDVLFHQSGGCCDGSSPMCYQVGDFYIGSSDVKLGEIDGAEVYISGPQFEAWKHTQLILDAVDGRGGMFSLDNGREKRFLTRSRLFSEDELEALPAVET</sequence>
<dbReference type="Pfam" id="PF05610">
    <property type="entry name" value="DUF779"/>
    <property type="match status" value="1"/>
</dbReference>
<name>A0A0P1J2Q6_9RHOB</name>
<protein>
    <recommendedName>
        <fullName evidence="3">DUF779 domain-containing protein</fullName>
    </recommendedName>
</protein>
<dbReference type="InterPro" id="IPR008497">
    <property type="entry name" value="DUF779"/>
</dbReference>
<dbReference type="Proteomes" id="UP000051184">
    <property type="component" value="Unassembled WGS sequence"/>
</dbReference>
<dbReference type="PIRSF" id="PIRSF009151">
    <property type="entry name" value="DUF779"/>
    <property type="match status" value="1"/>
</dbReference>
<dbReference type="EMBL" id="CYUE01000021">
    <property type="protein sequence ID" value="CUK27227.1"/>
    <property type="molecule type" value="Genomic_DNA"/>
</dbReference>